<organism evidence="1 2">
    <name type="scientific">Falsiruegeria litorea</name>
    <dbReference type="NCBI Taxonomy" id="1280831"/>
    <lineage>
        <taxon>Bacteria</taxon>
        <taxon>Pseudomonadati</taxon>
        <taxon>Pseudomonadota</taxon>
        <taxon>Alphaproteobacteria</taxon>
        <taxon>Rhodobacterales</taxon>
        <taxon>Roseobacteraceae</taxon>
        <taxon>Falsiruegeria</taxon>
    </lineage>
</organism>
<gene>
    <name evidence="1" type="ORF">KL867_01990</name>
</gene>
<dbReference type="InterPro" id="IPR025528">
    <property type="entry name" value="BrnA_antitoxin"/>
</dbReference>
<proteinExistence type="predicted"/>
<keyword evidence="2" id="KW-1185">Reference proteome</keyword>
<protein>
    <submittedName>
        <fullName evidence="1">BrnA antitoxin family protein</fullName>
    </submittedName>
</protein>
<accession>A0ABS5WMM5</accession>
<name>A0ABS5WMM5_9RHOB</name>
<comment type="caution">
    <text evidence="1">The sequence shown here is derived from an EMBL/GenBank/DDBJ whole genome shotgun (WGS) entry which is preliminary data.</text>
</comment>
<evidence type="ECO:0000313" key="1">
    <source>
        <dbReference type="EMBL" id="MBT3139813.1"/>
    </source>
</evidence>
<dbReference type="Pfam" id="PF14384">
    <property type="entry name" value="BrnA_antitoxin"/>
    <property type="match status" value="1"/>
</dbReference>
<evidence type="ECO:0000313" key="2">
    <source>
        <dbReference type="Proteomes" id="UP000763802"/>
    </source>
</evidence>
<dbReference type="EMBL" id="JAHHDY010000004">
    <property type="protein sequence ID" value="MBT3139813.1"/>
    <property type="molecule type" value="Genomic_DNA"/>
</dbReference>
<reference evidence="1 2" key="1">
    <citation type="submission" date="2021-05" db="EMBL/GenBank/DDBJ databases">
        <title>Draft genomes of marine bacteria isolated from model chitin particles.</title>
        <authorList>
            <person name="Datta M.S."/>
            <person name="Schwartzman J.A."/>
            <person name="Cordero O."/>
        </authorList>
    </citation>
    <scope>NUCLEOTIDE SEQUENCE [LARGE SCALE GENOMIC DNA]</scope>
    <source>
        <strain evidence="1 2">4E07</strain>
    </source>
</reference>
<sequence length="153" mass="17799">MRAPGVHPLCTGMHRTLILGRVNLWLAKLGRDLTRGKDMVSRNKARTEMLHELEALQERLASDWLDESLPEDWHGLDTWHGPVRDKTRVTIRLDADMVRWFRKLGPGYGARVNQVLRIYWMALLCGHIKAHQYDNTLPRLMLEAQRIQREIGA</sequence>
<dbReference type="Proteomes" id="UP000763802">
    <property type="component" value="Unassembled WGS sequence"/>
</dbReference>
<dbReference type="RefSeq" id="WP_215193552.1">
    <property type="nucleotide sequence ID" value="NZ_JAHHDY010000004.1"/>
</dbReference>